<dbReference type="InterPro" id="IPR030677">
    <property type="entry name" value="Nnr"/>
</dbReference>
<dbReference type="NCBIfam" id="TIGR00196">
    <property type="entry name" value="yjeF_cterm"/>
    <property type="match status" value="1"/>
</dbReference>
<name>A0ABS9EIT3_9FLAO</name>
<proteinExistence type="inferred from homology"/>
<keyword evidence="8 17" id="KW-0521">NADP</keyword>
<evidence type="ECO:0000256" key="7">
    <source>
        <dbReference type="ARBA" id="ARBA00022840"/>
    </source>
</evidence>
<evidence type="ECO:0000256" key="5">
    <source>
        <dbReference type="ARBA" id="ARBA00022723"/>
    </source>
</evidence>
<dbReference type="EC" id="4.2.1.136" evidence="19"/>
<comment type="caution">
    <text evidence="17">Lacks conserved residue(s) required for the propagation of feature annotation.</text>
</comment>
<dbReference type="SUPFAM" id="SSF64153">
    <property type="entry name" value="YjeF N-terminal domain-like"/>
    <property type="match status" value="1"/>
</dbReference>
<dbReference type="InterPro" id="IPR029056">
    <property type="entry name" value="Ribokinase-like"/>
</dbReference>
<dbReference type="HAMAP" id="MF_01966">
    <property type="entry name" value="NADHX_epimerase"/>
    <property type="match status" value="1"/>
</dbReference>
<evidence type="ECO:0000259" key="21">
    <source>
        <dbReference type="PROSITE" id="PS51385"/>
    </source>
</evidence>
<evidence type="ECO:0000256" key="4">
    <source>
        <dbReference type="ARBA" id="ARBA00009524"/>
    </source>
</evidence>
<dbReference type="PROSITE" id="PS51383">
    <property type="entry name" value="YJEF_C_3"/>
    <property type="match status" value="1"/>
</dbReference>
<comment type="function">
    <text evidence="14 19">Bifunctional enzyme that catalyzes the epimerization of the S- and R-forms of NAD(P)HX and the dehydration of the S-form of NAD(P)HX at the expense of ADP, which is converted to AMP. This allows the repair of both epimers of NAD(P)HX, a damaged form of NAD(P)H that is a result of enzymatic or heat-dependent hydration.</text>
</comment>
<keyword evidence="5 18" id="KW-0479">Metal-binding</keyword>
<feature type="binding site" evidence="18">
    <location>
        <begin position="131"/>
        <end position="137"/>
    </location>
    <ligand>
        <name>(6S)-NADPHX</name>
        <dbReference type="ChEBI" id="CHEBI:64076"/>
    </ligand>
</feature>
<protein>
    <recommendedName>
        <fullName evidence="19">Bifunctional NAD(P)H-hydrate repair enzyme</fullName>
    </recommendedName>
    <alternativeName>
        <fullName evidence="19">Nicotinamide nucleotide repair protein</fullName>
    </alternativeName>
    <domain>
        <recommendedName>
            <fullName evidence="19">ADP-dependent (S)-NAD(P)H-hydrate dehydratase</fullName>
            <ecNumber evidence="19">4.2.1.136</ecNumber>
        </recommendedName>
        <alternativeName>
            <fullName evidence="19">ADP-dependent NAD(P)HX dehydratase</fullName>
        </alternativeName>
    </domain>
    <domain>
        <recommendedName>
            <fullName evidence="19">NAD(P)H-hydrate epimerase</fullName>
            <ecNumber evidence="19">5.1.99.6</ecNumber>
        </recommendedName>
    </domain>
</protein>
<comment type="subunit">
    <text evidence="17">Homotetramer.</text>
</comment>
<evidence type="ECO:0000256" key="10">
    <source>
        <dbReference type="ARBA" id="ARBA00023027"/>
    </source>
</evidence>
<keyword evidence="10 17" id="KW-0520">NAD</keyword>
<feature type="binding site" evidence="17">
    <location>
        <position position="326"/>
    </location>
    <ligand>
        <name>(6S)-NADPHX</name>
        <dbReference type="ChEBI" id="CHEBI:64076"/>
    </ligand>
</feature>
<evidence type="ECO:0000256" key="8">
    <source>
        <dbReference type="ARBA" id="ARBA00022857"/>
    </source>
</evidence>
<dbReference type="Pfam" id="PF03853">
    <property type="entry name" value="YjeF_N"/>
    <property type="match status" value="1"/>
</dbReference>
<evidence type="ECO:0000256" key="16">
    <source>
        <dbReference type="ARBA" id="ARBA00049209"/>
    </source>
</evidence>
<evidence type="ECO:0000313" key="23">
    <source>
        <dbReference type="Proteomes" id="UP001179363"/>
    </source>
</evidence>
<evidence type="ECO:0000256" key="17">
    <source>
        <dbReference type="HAMAP-Rule" id="MF_01965"/>
    </source>
</evidence>
<evidence type="ECO:0000256" key="13">
    <source>
        <dbReference type="ARBA" id="ARBA00023268"/>
    </source>
</evidence>
<comment type="function">
    <text evidence="18">Catalyzes the epimerization of the S- and R-forms of NAD(P)HX, a damaged form of NAD(P)H that is a result of enzymatic or heat-dependent hydration. This is a prerequisite for the S-specific NAD(P)H-hydrate dehydratase to allow the repair of both epimers of NAD(P)HX.</text>
</comment>
<dbReference type="InterPro" id="IPR036652">
    <property type="entry name" value="YjeF_N_dom_sf"/>
</dbReference>
<evidence type="ECO:0000256" key="3">
    <source>
        <dbReference type="ARBA" id="ARBA00006001"/>
    </source>
</evidence>
<dbReference type="PROSITE" id="PS01050">
    <property type="entry name" value="YJEF_C_2"/>
    <property type="match status" value="1"/>
</dbReference>
<dbReference type="InterPro" id="IPR004443">
    <property type="entry name" value="YjeF_N_dom"/>
</dbReference>
<evidence type="ECO:0000256" key="6">
    <source>
        <dbReference type="ARBA" id="ARBA00022741"/>
    </source>
</evidence>
<dbReference type="RefSeq" id="WP_236133849.1">
    <property type="nucleotide sequence ID" value="NZ_JAKGTH010000008.1"/>
</dbReference>
<evidence type="ECO:0000256" key="19">
    <source>
        <dbReference type="PIRNR" id="PIRNR017184"/>
    </source>
</evidence>
<keyword evidence="7 17" id="KW-0067">ATP-binding</keyword>
<comment type="similarity">
    <text evidence="18">Belongs to the NnrE/AIBP family.</text>
</comment>
<feature type="domain" description="YjeF N-terminal" evidence="21">
    <location>
        <begin position="9"/>
        <end position="218"/>
    </location>
</feature>
<feature type="domain" description="YjeF C-terminal" evidence="20">
    <location>
        <begin position="228"/>
        <end position="500"/>
    </location>
</feature>
<accession>A0ABS9EIT3</accession>
<gene>
    <name evidence="18" type="primary">nnrE</name>
    <name evidence="17" type="synonym">nnrD</name>
    <name evidence="22" type="ORF">L1I30_08490</name>
</gene>
<comment type="catalytic activity">
    <reaction evidence="16 17 19">
        <text>(6S)-NADPHX + ADP = AMP + phosphate + NADPH + H(+)</text>
        <dbReference type="Rhea" id="RHEA:32235"/>
        <dbReference type="ChEBI" id="CHEBI:15378"/>
        <dbReference type="ChEBI" id="CHEBI:43474"/>
        <dbReference type="ChEBI" id="CHEBI:57783"/>
        <dbReference type="ChEBI" id="CHEBI:64076"/>
        <dbReference type="ChEBI" id="CHEBI:456215"/>
        <dbReference type="ChEBI" id="CHEBI:456216"/>
        <dbReference type="EC" id="4.2.1.136"/>
    </reaction>
</comment>
<evidence type="ECO:0000259" key="20">
    <source>
        <dbReference type="PROSITE" id="PS51383"/>
    </source>
</evidence>
<reference evidence="22" key="1">
    <citation type="submission" date="2022-01" db="EMBL/GenBank/DDBJ databases">
        <title>Gillisia lutea sp. nov., isolated from marine plastic residues from the Malvarosa beach (Valencia, Spain).</title>
        <authorList>
            <person name="Vidal-Verdu A."/>
            <person name="Molina-Menor E."/>
            <person name="Satari L."/>
            <person name="Pascual J."/>
            <person name="Pereto J."/>
            <person name="Porcar M."/>
        </authorList>
    </citation>
    <scope>NUCLEOTIDE SEQUENCE</scope>
    <source>
        <strain evidence="22">M10.2A</strain>
    </source>
</reference>
<feature type="binding site" evidence="17">
    <location>
        <position position="440"/>
    </location>
    <ligand>
        <name>AMP</name>
        <dbReference type="ChEBI" id="CHEBI:456215"/>
    </ligand>
</feature>
<evidence type="ECO:0000256" key="11">
    <source>
        <dbReference type="ARBA" id="ARBA00023235"/>
    </source>
</evidence>
<keyword evidence="6 17" id="KW-0547">Nucleotide-binding</keyword>
<comment type="function">
    <text evidence="17">Catalyzes the dehydration of the S-form of NAD(P)HX at the expense of ADP, which is converted to AMP. Together with NAD(P)HX epimerase, which catalyzes the epimerization of the S- and R-forms, the enzyme allows the repair of both epimers of NAD(P)HX, a damaged form of NAD(P)H that is a result of enzymatic or heat-dependent hydration.</text>
</comment>
<comment type="cofactor">
    <cofactor evidence="17">
        <name>Mg(2+)</name>
        <dbReference type="ChEBI" id="CHEBI:18420"/>
    </cofactor>
</comment>
<evidence type="ECO:0000256" key="18">
    <source>
        <dbReference type="HAMAP-Rule" id="MF_01966"/>
    </source>
</evidence>
<dbReference type="SUPFAM" id="SSF53613">
    <property type="entry name" value="Ribokinase-like"/>
    <property type="match status" value="1"/>
</dbReference>
<feature type="binding site" evidence="17">
    <location>
        <begin position="412"/>
        <end position="416"/>
    </location>
    <ligand>
        <name>AMP</name>
        <dbReference type="ChEBI" id="CHEBI:456215"/>
    </ligand>
</feature>
<feature type="binding site" evidence="18">
    <location>
        <begin position="58"/>
        <end position="62"/>
    </location>
    <ligand>
        <name>(6S)-NADPHX</name>
        <dbReference type="ChEBI" id="CHEBI:64076"/>
    </ligand>
</feature>
<evidence type="ECO:0000313" key="22">
    <source>
        <dbReference type="EMBL" id="MCF4101700.1"/>
    </source>
</evidence>
<keyword evidence="11 18" id="KW-0413">Isomerase</keyword>
<dbReference type="EC" id="5.1.99.6" evidence="19"/>
<dbReference type="EMBL" id="JAKGTH010000008">
    <property type="protein sequence ID" value="MCF4101700.1"/>
    <property type="molecule type" value="Genomic_DNA"/>
</dbReference>
<keyword evidence="9 18" id="KW-0630">Potassium</keyword>
<keyword evidence="23" id="KW-1185">Reference proteome</keyword>
<feature type="binding site" evidence="18">
    <location>
        <position position="59"/>
    </location>
    <ligand>
        <name>K(+)</name>
        <dbReference type="ChEBI" id="CHEBI:29103"/>
    </ligand>
</feature>
<dbReference type="InterPro" id="IPR000631">
    <property type="entry name" value="CARKD"/>
</dbReference>
<comment type="catalytic activity">
    <reaction evidence="1 18 19">
        <text>(6R)-NADHX = (6S)-NADHX</text>
        <dbReference type="Rhea" id="RHEA:32215"/>
        <dbReference type="ChEBI" id="CHEBI:64074"/>
        <dbReference type="ChEBI" id="CHEBI:64075"/>
        <dbReference type="EC" id="5.1.99.6"/>
    </reaction>
</comment>
<comment type="similarity">
    <text evidence="3 19">In the N-terminal section; belongs to the NnrE/AIBP family.</text>
</comment>
<dbReference type="HAMAP" id="MF_01965">
    <property type="entry name" value="NADHX_dehydratase"/>
    <property type="match status" value="1"/>
</dbReference>
<dbReference type="Gene3D" id="3.40.50.10260">
    <property type="entry name" value="YjeF N-terminal domain"/>
    <property type="match status" value="1"/>
</dbReference>
<dbReference type="Gene3D" id="3.40.1190.20">
    <property type="match status" value="1"/>
</dbReference>
<dbReference type="Pfam" id="PF01256">
    <property type="entry name" value="Carb_kinase"/>
    <property type="match status" value="1"/>
</dbReference>
<feature type="binding site" evidence="18">
    <location>
        <position position="160"/>
    </location>
    <ligand>
        <name>(6S)-NADPHX</name>
        <dbReference type="ChEBI" id="CHEBI:64076"/>
    </ligand>
</feature>
<sequence length="510" mass="55864">MKIFSVEQLAEADKITIEKQGITSEMLMERAATMVFDEIHKRLQRAPVSIKIFCGIGNNGGDGLVIGRLLQQHGYNVRVFVVNYSNNRSKDFLSNYEKIKENTNEWPILIKGVDDFPEISSGDFVIDAIFGIGLNRPIEGWVALLIEAINKSNAFVLAVDMPSGLFTNKIPSETDAVIRASFTISFQAPKLVFYLPQAERYVGDLQVVDIQLDREYLAKATSNVQLIGKQEAISLYKPRTNFSHKGDYGHSLIIGGSYGKIGSISLTATAALRTGAGLVSIYAPKCGYIILQSVLPEAMVLTDESEEELNNIQFDLEPSVICFGMGAGTSEGTVKTFEALLRKTEKPMVIDADGLNMLSKNKILLKEIPKNSVLTPHPKELERLIGKWDDDFQKLEMAKKFSKEHEIILVIKGAHSITVSGENLYINNTGNPGMATAGAGDVLSGVITGLMSQGYDPLISAVFGIYLHGKAGDIVAEKMSYQGMIAGDIAKHIGDAFLDLFKNEQNSIQN</sequence>
<dbReference type="NCBIfam" id="TIGR00197">
    <property type="entry name" value="yjeF_nterm"/>
    <property type="match status" value="1"/>
</dbReference>
<feature type="binding site" evidence="18">
    <location>
        <position position="127"/>
    </location>
    <ligand>
        <name>K(+)</name>
        <dbReference type="ChEBI" id="CHEBI:29103"/>
    </ligand>
</feature>
<comment type="catalytic activity">
    <reaction evidence="2 18 19">
        <text>(6R)-NADPHX = (6S)-NADPHX</text>
        <dbReference type="Rhea" id="RHEA:32227"/>
        <dbReference type="ChEBI" id="CHEBI:64076"/>
        <dbReference type="ChEBI" id="CHEBI:64077"/>
        <dbReference type="EC" id="5.1.99.6"/>
    </reaction>
</comment>
<evidence type="ECO:0000256" key="12">
    <source>
        <dbReference type="ARBA" id="ARBA00023239"/>
    </source>
</evidence>
<dbReference type="PANTHER" id="PTHR12592:SF0">
    <property type="entry name" value="ATP-DEPENDENT (S)-NAD(P)H-HYDRATE DEHYDRATASE"/>
    <property type="match status" value="1"/>
</dbReference>
<evidence type="ECO:0000256" key="15">
    <source>
        <dbReference type="ARBA" id="ARBA00048238"/>
    </source>
</evidence>
<dbReference type="Proteomes" id="UP001179363">
    <property type="component" value="Unassembled WGS sequence"/>
</dbReference>
<feature type="binding site" evidence="17">
    <location>
        <position position="377"/>
    </location>
    <ligand>
        <name>(6S)-NADPHX</name>
        <dbReference type="ChEBI" id="CHEBI:64076"/>
    </ligand>
</feature>
<evidence type="ECO:0000256" key="2">
    <source>
        <dbReference type="ARBA" id="ARBA00000909"/>
    </source>
</evidence>
<dbReference type="CDD" id="cd01171">
    <property type="entry name" value="YXKO-related"/>
    <property type="match status" value="1"/>
</dbReference>
<evidence type="ECO:0000256" key="1">
    <source>
        <dbReference type="ARBA" id="ARBA00000013"/>
    </source>
</evidence>
<keyword evidence="13" id="KW-0511">Multifunctional enzyme</keyword>
<keyword evidence="12 17" id="KW-0456">Lyase</keyword>
<comment type="catalytic activity">
    <reaction evidence="15 17 19">
        <text>(6S)-NADHX + ADP = AMP + phosphate + NADH + H(+)</text>
        <dbReference type="Rhea" id="RHEA:32223"/>
        <dbReference type="ChEBI" id="CHEBI:15378"/>
        <dbReference type="ChEBI" id="CHEBI:43474"/>
        <dbReference type="ChEBI" id="CHEBI:57945"/>
        <dbReference type="ChEBI" id="CHEBI:64074"/>
        <dbReference type="ChEBI" id="CHEBI:456215"/>
        <dbReference type="ChEBI" id="CHEBI:456216"/>
        <dbReference type="EC" id="4.2.1.136"/>
    </reaction>
</comment>
<comment type="cofactor">
    <cofactor evidence="18 19">
        <name>K(+)</name>
        <dbReference type="ChEBI" id="CHEBI:29103"/>
    </cofactor>
    <text evidence="18 19">Binds 1 potassium ion per subunit.</text>
</comment>
<dbReference type="InterPro" id="IPR017953">
    <property type="entry name" value="Carbohydrate_kinase_pred_CS"/>
</dbReference>
<comment type="caution">
    <text evidence="22">The sequence shown here is derived from an EMBL/GenBank/DDBJ whole genome shotgun (WGS) entry which is preliminary data.</text>
</comment>
<comment type="similarity">
    <text evidence="17">Belongs to the NnrD/CARKD family.</text>
</comment>
<comment type="similarity">
    <text evidence="4 19">In the C-terminal section; belongs to the NnrD/CARKD family.</text>
</comment>
<organism evidence="22 23">
    <name type="scientific">Gillisia lutea</name>
    <dbReference type="NCBI Taxonomy" id="2909668"/>
    <lineage>
        <taxon>Bacteria</taxon>
        <taxon>Pseudomonadati</taxon>
        <taxon>Bacteroidota</taxon>
        <taxon>Flavobacteriia</taxon>
        <taxon>Flavobacteriales</taxon>
        <taxon>Flavobacteriaceae</taxon>
        <taxon>Gillisia</taxon>
    </lineage>
</organism>
<dbReference type="PROSITE" id="PS51385">
    <property type="entry name" value="YJEF_N"/>
    <property type="match status" value="1"/>
</dbReference>
<feature type="binding site" evidence="18">
    <location>
        <position position="163"/>
    </location>
    <ligand>
        <name>K(+)</name>
        <dbReference type="ChEBI" id="CHEBI:29103"/>
    </ligand>
</feature>
<evidence type="ECO:0000256" key="9">
    <source>
        <dbReference type="ARBA" id="ARBA00022958"/>
    </source>
</evidence>
<feature type="binding site" evidence="17">
    <location>
        <position position="441"/>
    </location>
    <ligand>
        <name>(6S)-NADPHX</name>
        <dbReference type="ChEBI" id="CHEBI:64076"/>
    </ligand>
</feature>
<dbReference type="PIRSF" id="PIRSF017184">
    <property type="entry name" value="Nnr"/>
    <property type="match status" value="1"/>
</dbReference>
<evidence type="ECO:0000256" key="14">
    <source>
        <dbReference type="ARBA" id="ARBA00025153"/>
    </source>
</evidence>
<dbReference type="PANTHER" id="PTHR12592">
    <property type="entry name" value="ATP-DEPENDENT (S)-NAD(P)H-HYDRATE DEHYDRATASE FAMILY MEMBER"/>
    <property type="match status" value="1"/>
</dbReference>